<dbReference type="SUPFAM" id="SSF53335">
    <property type="entry name" value="S-adenosyl-L-methionine-dependent methyltransferases"/>
    <property type="match status" value="1"/>
</dbReference>
<keyword evidence="1" id="KW-0489">Methyltransferase</keyword>
<evidence type="ECO:0000313" key="1">
    <source>
        <dbReference type="EMBL" id="QJA52741.1"/>
    </source>
</evidence>
<accession>A0A6H1ZZB2</accession>
<dbReference type="InterPro" id="IPR029063">
    <property type="entry name" value="SAM-dependent_MTases_sf"/>
</dbReference>
<organism evidence="1">
    <name type="scientific">viral metagenome</name>
    <dbReference type="NCBI Taxonomy" id="1070528"/>
    <lineage>
        <taxon>unclassified sequences</taxon>
        <taxon>metagenomes</taxon>
        <taxon>organismal metagenomes</taxon>
    </lineage>
</organism>
<dbReference type="AlphaFoldDB" id="A0A6H1ZZB2"/>
<dbReference type="EMBL" id="MT144364">
    <property type="protein sequence ID" value="QJA52741.1"/>
    <property type="molecule type" value="Genomic_DNA"/>
</dbReference>
<protein>
    <submittedName>
        <fullName evidence="1">Putative methyltransferase</fullName>
    </submittedName>
</protein>
<keyword evidence="1" id="KW-0808">Transferase</keyword>
<name>A0A6H1ZZB2_9ZZZZ</name>
<gene>
    <name evidence="1" type="ORF">TM448A02956_0006</name>
</gene>
<dbReference type="GO" id="GO:0008168">
    <property type="term" value="F:methyltransferase activity"/>
    <property type="evidence" value="ECO:0007669"/>
    <property type="project" value="UniProtKB-KW"/>
</dbReference>
<dbReference type="GO" id="GO:0032259">
    <property type="term" value="P:methylation"/>
    <property type="evidence" value="ECO:0007669"/>
    <property type="project" value="UniProtKB-KW"/>
</dbReference>
<proteinExistence type="predicted"/>
<reference evidence="1" key="1">
    <citation type="submission" date="2020-03" db="EMBL/GenBank/DDBJ databases">
        <title>The deep terrestrial virosphere.</title>
        <authorList>
            <person name="Holmfeldt K."/>
            <person name="Nilsson E."/>
            <person name="Simone D."/>
            <person name="Lopez-Fernandez M."/>
            <person name="Wu X."/>
            <person name="de Brujin I."/>
            <person name="Lundin D."/>
            <person name="Andersson A."/>
            <person name="Bertilsson S."/>
            <person name="Dopson M."/>
        </authorList>
    </citation>
    <scope>NUCLEOTIDE SEQUENCE</scope>
    <source>
        <strain evidence="1">TM448A02956</strain>
    </source>
</reference>
<sequence length="217" mass="25569">MILDATAANRQMWKKKDSDNIIYLDSQLRLQVPPTLFANNEQTPFKDGTFDTIFYDPPHRWNWEGSYYSFPNAEEAKAIWGDKKGVITYYGWDVYKTREELIRHIIKAQKELHRILKDDGLLWLKWNELEIKLMNILGLFTYWDELMRLYVESPLQRKKDVQSFWICLEKKSGGVARTSLFEFVADEELAEPVLKRSKLTSDSTQLRFGSSTRRTSG</sequence>